<evidence type="ECO:0000313" key="3">
    <source>
        <dbReference type="EMBL" id="KAG2600958.1"/>
    </source>
</evidence>
<accession>A0A8T0SUP4</accession>
<feature type="compositionally biased region" description="Acidic residues" evidence="1">
    <location>
        <begin position="334"/>
        <end position="349"/>
    </location>
</feature>
<name>A0A8T0SUP4_PANVG</name>
<keyword evidence="4" id="KW-1185">Reference proteome</keyword>
<dbReference type="AlphaFoldDB" id="A0A8T0SUP4"/>
<proteinExistence type="predicted"/>
<keyword evidence="2" id="KW-0812">Transmembrane</keyword>
<keyword evidence="2" id="KW-0472">Membrane</keyword>
<reference evidence="3 4" key="1">
    <citation type="submission" date="2020-05" db="EMBL/GenBank/DDBJ databases">
        <title>WGS assembly of Panicum virgatum.</title>
        <authorList>
            <person name="Lovell J.T."/>
            <person name="Jenkins J."/>
            <person name="Shu S."/>
            <person name="Juenger T.E."/>
            <person name="Schmutz J."/>
        </authorList>
    </citation>
    <scope>NUCLEOTIDE SEQUENCE [LARGE SCALE GENOMIC DNA]</scope>
    <source>
        <strain evidence="4">cv. AP13</strain>
    </source>
</reference>
<gene>
    <name evidence="3" type="ORF">PVAP13_5KG560200</name>
</gene>
<feature type="transmembrane region" description="Helical" evidence="2">
    <location>
        <begin position="258"/>
        <end position="278"/>
    </location>
</feature>
<evidence type="ECO:0000256" key="2">
    <source>
        <dbReference type="SAM" id="Phobius"/>
    </source>
</evidence>
<feature type="region of interest" description="Disordered" evidence="1">
    <location>
        <begin position="52"/>
        <end position="93"/>
    </location>
</feature>
<feature type="region of interest" description="Disordered" evidence="1">
    <location>
        <begin position="329"/>
        <end position="393"/>
    </location>
</feature>
<comment type="caution">
    <text evidence="3">The sequence shown here is derived from an EMBL/GenBank/DDBJ whole genome shotgun (WGS) entry which is preliminary data.</text>
</comment>
<feature type="transmembrane region" description="Helical" evidence="2">
    <location>
        <begin position="225"/>
        <end position="246"/>
    </location>
</feature>
<protein>
    <submittedName>
        <fullName evidence="3">Uncharacterized protein</fullName>
    </submittedName>
</protein>
<evidence type="ECO:0000313" key="4">
    <source>
        <dbReference type="Proteomes" id="UP000823388"/>
    </source>
</evidence>
<evidence type="ECO:0000256" key="1">
    <source>
        <dbReference type="SAM" id="MobiDB-lite"/>
    </source>
</evidence>
<feature type="transmembrane region" description="Helical" evidence="2">
    <location>
        <begin position="195"/>
        <end position="219"/>
    </location>
</feature>
<feature type="compositionally biased region" description="Gly residues" evidence="1">
    <location>
        <begin position="82"/>
        <end position="92"/>
    </location>
</feature>
<organism evidence="3 4">
    <name type="scientific">Panicum virgatum</name>
    <name type="common">Blackwell switchgrass</name>
    <dbReference type="NCBI Taxonomy" id="38727"/>
    <lineage>
        <taxon>Eukaryota</taxon>
        <taxon>Viridiplantae</taxon>
        <taxon>Streptophyta</taxon>
        <taxon>Embryophyta</taxon>
        <taxon>Tracheophyta</taxon>
        <taxon>Spermatophyta</taxon>
        <taxon>Magnoliopsida</taxon>
        <taxon>Liliopsida</taxon>
        <taxon>Poales</taxon>
        <taxon>Poaceae</taxon>
        <taxon>PACMAD clade</taxon>
        <taxon>Panicoideae</taxon>
        <taxon>Panicodae</taxon>
        <taxon>Paniceae</taxon>
        <taxon>Panicinae</taxon>
        <taxon>Panicum</taxon>
        <taxon>Panicum sect. Hiantes</taxon>
    </lineage>
</organism>
<sequence length="439" mass="46506">MSQAGGEPSGNGNIFAGSVTLDIGIGPIIRQAGDGQLVSGAGGEEALRGGLGEAARGGRRDARPALHPGHGGAGAQGDTANHGGGEAIGGHGVHGHGNVFMDGGGRVTITMGPLERIAAARQGGGHAQRGGRREVRRGVQHLHGDAGPVRGQARGVHPFHGDGGPRAGHLVPHRAAPAVAAVADRERMDAKLQSMIRPVVGCLVVAIVGFLGACITLAPSNGFKTASIVLLVTFACVAPICLLMIFAHHDSPSTGRDFSAALFISFFLWLFVSIGMFMESSLLHLHKAVPSCLIPLLTSVVLCYWGRNFTHPTCLSNLMRCCSVVEPPPRQEEEKVEEEEELPEREDEEREHAEGERHPDDDDHQDEHSEAAGYDHQARVTTTTTRVSRAGAQPAASRQPVCCFSSEPEHEGVLHSVRLVALATVNRCWLFWVSLVCCY</sequence>
<keyword evidence="2" id="KW-1133">Transmembrane helix</keyword>
<dbReference type="Proteomes" id="UP000823388">
    <property type="component" value="Chromosome 5K"/>
</dbReference>
<dbReference type="EMBL" id="CM029045">
    <property type="protein sequence ID" value="KAG2600958.1"/>
    <property type="molecule type" value="Genomic_DNA"/>
</dbReference>
<feature type="compositionally biased region" description="Basic and acidic residues" evidence="1">
    <location>
        <begin position="350"/>
        <end position="370"/>
    </location>
</feature>